<dbReference type="SUPFAM" id="SSF81383">
    <property type="entry name" value="F-box domain"/>
    <property type="match status" value="1"/>
</dbReference>
<dbReference type="SUPFAM" id="SSF52047">
    <property type="entry name" value="RNI-like"/>
    <property type="match status" value="1"/>
</dbReference>
<evidence type="ECO:0000313" key="1">
    <source>
        <dbReference type="EMBL" id="KAJ3738964.1"/>
    </source>
</evidence>
<dbReference type="Proteomes" id="UP001142393">
    <property type="component" value="Unassembled WGS sequence"/>
</dbReference>
<proteinExistence type="predicted"/>
<dbReference type="AlphaFoldDB" id="A0A9W8TSY5"/>
<organism evidence="1 2">
    <name type="scientific">Lentinula detonsa</name>
    <dbReference type="NCBI Taxonomy" id="2804962"/>
    <lineage>
        <taxon>Eukaryota</taxon>
        <taxon>Fungi</taxon>
        <taxon>Dikarya</taxon>
        <taxon>Basidiomycota</taxon>
        <taxon>Agaricomycotina</taxon>
        <taxon>Agaricomycetes</taxon>
        <taxon>Agaricomycetidae</taxon>
        <taxon>Agaricales</taxon>
        <taxon>Marasmiineae</taxon>
        <taxon>Omphalotaceae</taxon>
        <taxon>Lentinula</taxon>
    </lineage>
</organism>
<accession>A0A9W8TSY5</accession>
<dbReference type="InterPro" id="IPR032675">
    <property type="entry name" value="LRR_dom_sf"/>
</dbReference>
<gene>
    <name evidence="1" type="ORF">DFH05DRAFT_731652</name>
</gene>
<protein>
    <recommendedName>
        <fullName evidence="3">F-box domain-containing protein</fullName>
    </recommendedName>
</protein>
<evidence type="ECO:0000313" key="2">
    <source>
        <dbReference type="Proteomes" id="UP001142393"/>
    </source>
</evidence>
<comment type="caution">
    <text evidence="1">The sequence shown here is derived from an EMBL/GenBank/DDBJ whole genome shotgun (WGS) entry which is preliminary data.</text>
</comment>
<keyword evidence="2" id="KW-1185">Reference proteome</keyword>
<sequence length="391" mass="45269">MANLNDEVAIYQFPFEVFHSIFGYLVSEDRHQLEAGTSQKPIASFTISQVSQRWRDIALGLPFIWTNIRIFHFRDSQRAMVKELLVRTKGLPLSITLKYNKPLTAAQNKNCWDILLEIMSCASRWETLRIAVNEDLFAQICGNFGGRQAPILQRLELIILGFGKWQPHRRMSPFIVSPLYLELSHTHLLRHLVLFGVRLRMPSPTYMEKLEVLSLDYTPGMDMLDRPSLPAESPPLQTRLRDLSLPDVTTLFKHLPTITLREFSLLDVDFAFWNGFLNSMVGPDPRYPAVEKLCLQNTLEEYSVQITQLPLTDFIQGFPKLEILDLYNVHHITNSLKQCAIFPCIHTLRVRGLRYRDLCEVDTPPLLDLSSLSWLQRKVPNFKRDPMDKAY</sequence>
<dbReference type="Gene3D" id="3.80.10.10">
    <property type="entry name" value="Ribonuclease Inhibitor"/>
    <property type="match status" value="1"/>
</dbReference>
<dbReference type="InterPro" id="IPR036047">
    <property type="entry name" value="F-box-like_dom_sf"/>
</dbReference>
<dbReference type="EMBL" id="JANVFU010000021">
    <property type="protein sequence ID" value="KAJ3738964.1"/>
    <property type="molecule type" value="Genomic_DNA"/>
</dbReference>
<evidence type="ECO:0008006" key="3">
    <source>
        <dbReference type="Google" id="ProtNLM"/>
    </source>
</evidence>
<name>A0A9W8TSY5_9AGAR</name>
<reference evidence="1 2" key="1">
    <citation type="journal article" date="2023" name="Proc. Natl. Acad. Sci. U.S.A.">
        <title>A global phylogenomic analysis of the shiitake genus Lentinula.</title>
        <authorList>
            <person name="Sierra-Patev S."/>
            <person name="Min B."/>
            <person name="Naranjo-Ortiz M."/>
            <person name="Looney B."/>
            <person name="Konkel Z."/>
            <person name="Slot J.C."/>
            <person name="Sakamoto Y."/>
            <person name="Steenwyk J.L."/>
            <person name="Rokas A."/>
            <person name="Carro J."/>
            <person name="Camarero S."/>
            <person name="Ferreira P."/>
            <person name="Molpeceres G."/>
            <person name="Ruiz-Duenas F.J."/>
            <person name="Serrano A."/>
            <person name="Henrissat B."/>
            <person name="Drula E."/>
            <person name="Hughes K.W."/>
            <person name="Mata J.L."/>
            <person name="Ishikawa N.K."/>
            <person name="Vargas-Isla R."/>
            <person name="Ushijima S."/>
            <person name="Smith C.A."/>
            <person name="Donoghue J."/>
            <person name="Ahrendt S."/>
            <person name="Andreopoulos W."/>
            <person name="He G."/>
            <person name="LaButti K."/>
            <person name="Lipzen A."/>
            <person name="Ng V."/>
            <person name="Riley R."/>
            <person name="Sandor L."/>
            <person name="Barry K."/>
            <person name="Martinez A.T."/>
            <person name="Xiao Y."/>
            <person name="Gibbons J.G."/>
            <person name="Terashima K."/>
            <person name="Grigoriev I.V."/>
            <person name="Hibbett D."/>
        </authorList>
    </citation>
    <scope>NUCLEOTIDE SEQUENCE [LARGE SCALE GENOMIC DNA]</scope>
    <source>
        <strain evidence="1 2">TFB7810</strain>
    </source>
</reference>